<keyword evidence="2" id="KW-0808">Transferase</keyword>
<proteinExistence type="predicted"/>
<dbReference type="AlphaFoldDB" id="A6IGA4"/>
<evidence type="ECO:0000313" key="2">
    <source>
        <dbReference type="EMBL" id="EDM16794.1"/>
    </source>
</evidence>
<sequence length="31" mass="3226">MSASFLSAVQPSTEQSDARPSSPASLCLDNE</sequence>
<accession>A6IGA4</accession>
<dbReference type="EMBL" id="CH473960">
    <property type="protein sequence ID" value="EDM16794.1"/>
    <property type="molecule type" value="Genomic_DNA"/>
</dbReference>
<feature type="compositionally biased region" description="Polar residues" evidence="1">
    <location>
        <begin position="1"/>
        <end position="24"/>
    </location>
</feature>
<evidence type="ECO:0000313" key="3">
    <source>
        <dbReference type="Proteomes" id="UP000234681"/>
    </source>
</evidence>
<gene>
    <name evidence="2" type="primary">Mgat4c_predicted</name>
    <name evidence="2" type="ORF">rCG_48986</name>
</gene>
<keyword evidence="2" id="KW-0328">Glycosyltransferase</keyword>
<dbReference type="GO" id="GO:0016757">
    <property type="term" value="F:glycosyltransferase activity"/>
    <property type="evidence" value="ECO:0007669"/>
    <property type="project" value="UniProtKB-KW"/>
</dbReference>
<organism evidence="2 3">
    <name type="scientific">Rattus norvegicus</name>
    <name type="common">Rat</name>
    <dbReference type="NCBI Taxonomy" id="10116"/>
    <lineage>
        <taxon>Eukaryota</taxon>
        <taxon>Metazoa</taxon>
        <taxon>Chordata</taxon>
        <taxon>Craniata</taxon>
        <taxon>Vertebrata</taxon>
        <taxon>Euteleostomi</taxon>
        <taxon>Mammalia</taxon>
        <taxon>Eutheria</taxon>
        <taxon>Euarchontoglires</taxon>
        <taxon>Glires</taxon>
        <taxon>Rodentia</taxon>
        <taxon>Myomorpha</taxon>
        <taxon>Muroidea</taxon>
        <taxon>Muridae</taxon>
        <taxon>Murinae</taxon>
        <taxon>Rattus</taxon>
    </lineage>
</organism>
<feature type="non-terminal residue" evidence="2">
    <location>
        <position position="31"/>
    </location>
</feature>
<dbReference type="Proteomes" id="UP000234681">
    <property type="component" value="Chromosome 7"/>
</dbReference>
<evidence type="ECO:0000256" key="1">
    <source>
        <dbReference type="SAM" id="MobiDB-lite"/>
    </source>
</evidence>
<reference evidence="2 3" key="1">
    <citation type="submission" date="2005-09" db="EMBL/GenBank/DDBJ databases">
        <authorList>
            <person name="Mural R.J."/>
            <person name="Li P.W."/>
            <person name="Adams M.D."/>
            <person name="Amanatides P.G."/>
            <person name="Baden-Tillson H."/>
            <person name="Barnstead M."/>
            <person name="Chin S.H."/>
            <person name="Dew I."/>
            <person name="Evans C.A."/>
            <person name="Ferriera S."/>
            <person name="Flanigan M."/>
            <person name="Fosler C."/>
            <person name="Glodek A."/>
            <person name="Gu Z."/>
            <person name="Holt R.A."/>
            <person name="Jennings D."/>
            <person name="Kraft C.L."/>
            <person name="Lu F."/>
            <person name="Nguyen T."/>
            <person name="Nusskern D.R."/>
            <person name="Pfannkoch C.M."/>
            <person name="Sitter C."/>
            <person name="Sutton G.G."/>
            <person name="Venter J.C."/>
            <person name="Wang Z."/>
            <person name="Woodage T."/>
            <person name="Zheng X.H."/>
            <person name="Zhong F."/>
        </authorList>
    </citation>
    <scope>NUCLEOTIDE SEQUENCE [LARGE SCALE GENOMIC DNA]</scope>
    <source>
        <strain>BN</strain>
        <strain evidence="3">Sprague-Dawley</strain>
    </source>
</reference>
<feature type="region of interest" description="Disordered" evidence="1">
    <location>
        <begin position="1"/>
        <end position="31"/>
    </location>
</feature>
<protein>
    <submittedName>
        <fullName evidence="2">Mannosyl (Alpha-1,3-)-glycoprotein beta-1,4-N-acetylglucosaminyltransferase, isozyme C (Predicted), isoform CRA_b</fullName>
    </submittedName>
</protein>
<name>A6IGA4_RAT</name>